<keyword evidence="2" id="KW-1185">Reference proteome</keyword>
<proteinExistence type="predicted"/>
<dbReference type="EMBL" id="JBHTMK010000037">
    <property type="protein sequence ID" value="MFD1368392.1"/>
    <property type="molecule type" value="Genomic_DNA"/>
</dbReference>
<name>A0ABW4ACJ0_9ACTN</name>
<gene>
    <name evidence="1" type="ORF">ACFQ5G_23825</name>
</gene>
<organism evidence="1 2">
    <name type="scientific">Actinoplanes sichuanensis</name>
    <dbReference type="NCBI Taxonomy" id="512349"/>
    <lineage>
        <taxon>Bacteria</taxon>
        <taxon>Bacillati</taxon>
        <taxon>Actinomycetota</taxon>
        <taxon>Actinomycetes</taxon>
        <taxon>Micromonosporales</taxon>
        <taxon>Micromonosporaceae</taxon>
        <taxon>Actinoplanes</taxon>
    </lineage>
</organism>
<evidence type="ECO:0000313" key="1">
    <source>
        <dbReference type="EMBL" id="MFD1368392.1"/>
    </source>
</evidence>
<dbReference type="RefSeq" id="WP_317788815.1">
    <property type="nucleotide sequence ID" value="NZ_AP028461.1"/>
</dbReference>
<dbReference type="Proteomes" id="UP001597183">
    <property type="component" value="Unassembled WGS sequence"/>
</dbReference>
<comment type="caution">
    <text evidence="1">The sequence shown here is derived from an EMBL/GenBank/DDBJ whole genome shotgun (WGS) entry which is preliminary data.</text>
</comment>
<sequence>MSRYEIHLTVSADASDDQLRSWAASHGVKYTRILLDRGDHASQPMLSWLSDGTPASAEADARRVAATLDFPVTRLKVEAAAAAAATLPGLYFEHHVKLLIPAGTDLEGVRRIAVQHDARLSRNARRVRPDGVQERFVTQRCHQVGLPVARARLSTLTGALTGAGWEIAEVEEEWVLIDDNLALDAGWFA</sequence>
<accession>A0ABW4ACJ0</accession>
<evidence type="ECO:0000313" key="2">
    <source>
        <dbReference type="Proteomes" id="UP001597183"/>
    </source>
</evidence>
<reference evidence="2" key="1">
    <citation type="journal article" date="2019" name="Int. J. Syst. Evol. Microbiol.">
        <title>The Global Catalogue of Microorganisms (GCM) 10K type strain sequencing project: providing services to taxonomists for standard genome sequencing and annotation.</title>
        <authorList>
            <consortium name="The Broad Institute Genomics Platform"/>
            <consortium name="The Broad Institute Genome Sequencing Center for Infectious Disease"/>
            <person name="Wu L."/>
            <person name="Ma J."/>
        </authorList>
    </citation>
    <scope>NUCLEOTIDE SEQUENCE [LARGE SCALE GENOMIC DNA]</scope>
    <source>
        <strain evidence="2">CCM 7526</strain>
    </source>
</reference>
<protein>
    <submittedName>
        <fullName evidence="1">Uncharacterized protein</fullName>
    </submittedName>
</protein>